<evidence type="ECO:0000313" key="5">
    <source>
        <dbReference type="EMBL" id="AYF79562.1"/>
    </source>
</evidence>
<dbReference type="OrthoDB" id="4484870at2"/>
<dbReference type="EMBL" id="CP032568">
    <property type="protein sequence ID" value="AYF79562.1"/>
    <property type="molecule type" value="Genomic_DNA"/>
</dbReference>
<proteinExistence type="inferred from homology"/>
<dbReference type="InterPro" id="IPR002645">
    <property type="entry name" value="STAS_dom"/>
</dbReference>
<evidence type="ECO:0000256" key="3">
    <source>
        <dbReference type="SAM" id="Phobius"/>
    </source>
</evidence>
<keyword evidence="3" id="KW-0472">Membrane</keyword>
<dbReference type="CDD" id="cd07043">
    <property type="entry name" value="STAS_anti-anti-sigma_factors"/>
    <property type="match status" value="1"/>
</dbReference>
<evidence type="ECO:0000313" key="6">
    <source>
        <dbReference type="Proteomes" id="UP000267164"/>
    </source>
</evidence>
<evidence type="ECO:0000256" key="2">
    <source>
        <dbReference type="RuleBase" id="RU003749"/>
    </source>
</evidence>
<dbReference type="PANTHER" id="PTHR33495:SF13">
    <property type="entry name" value="ANTI-SIGMA-F FACTOR ANTAGONIST RSFB"/>
    <property type="match status" value="1"/>
</dbReference>
<protein>
    <recommendedName>
        <fullName evidence="2">Anti-sigma factor antagonist</fullName>
    </recommendedName>
</protein>
<organism evidence="5 6">
    <name type="scientific">Nocardia yunnanensis</name>
    <dbReference type="NCBI Taxonomy" id="2382165"/>
    <lineage>
        <taxon>Bacteria</taxon>
        <taxon>Bacillati</taxon>
        <taxon>Actinomycetota</taxon>
        <taxon>Actinomycetes</taxon>
        <taxon>Mycobacteriales</taxon>
        <taxon>Nocardiaceae</taxon>
        <taxon>Nocardia</taxon>
    </lineage>
</organism>
<gene>
    <name evidence="5" type="ORF">D7D52_32285</name>
</gene>
<feature type="transmembrane region" description="Helical" evidence="3">
    <location>
        <begin position="43"/>
        <end position="63"/>
    </location>
</feature>
<dbReference type="KEGG" id="nyu:D7D52_32285"/>
<dbReference type="PROSITE" id="PS50801">
    <property type="entry name" value="STAS"/>
    <property type="match status" value="1"/>
</dbReference>
<dbReference type="Pfam" id="PF01740">
    <property type="entry name" value="STAS"/>
    <property type="match status" value="1"/>
</dbReference>
<sequence length="107" mass="11152">MTVSRSTVRGAVVVTAQGEVDLTSAPQLEVVLDEVVRDSSVPIVDLSGVSFLGSVGLSVLLAAAQKADPRRLRVVVSSPQVSRPITVTGLDKVLELFDTLDAALAQP</sequence>
<feature type="domain" description="STAS" evidence="4">
    <location>
        <begin position="1"/>
        <end position="107"/>
    </location>
</feature>
<dbReference type="NCBIfam" id="TIGR00377">
    <property type="entry name" value="ant_ant_sig"/>
    <property type="match status" value="1"/>
</dbReference>
<evidence type="ECO:0000256" key="1">
    <source>
        <dbReference type="ARBA" id="ARBA00009013"/>
    </source>
</evidence>
<name>A0A386ZP43_9NOCA</name>
<comment type="similarity">
    <text evidence="1 2">Belongs to the anti-sigma-factor antagonist family.</text>
</comment>
<dbReference type="InterPro" id="IPR036513">
    <property type="entry name" value="STAS_dom_sf"/>
</dbReference>
<evidence type="ECO:0000259" key="4">
    <source>
        <dbReference type="PROSITE" id="PS50801"/>
    </source>
</evidence>
<dbReference type="SUPFAM" id="SSF52091">
    <property type="entry name" value="SpoIIaa-like"/>
    <property type="match status" value="1"/>
</dbReference>
<reference evidence="5 6" key="1">
    <citation type="submission" date="2018-09" db="EMBL/GenBank/DDBJ databases">
        <title>Nocardia yunnanensis sp. nov., an actinomycete isolated from a soil sample.</title>
        <authorList>
            <person name="Zhang J."/>
        </authorList>
    </citation>
    <scope>NUCLEOTIDE SEQUENCE [LARGE SCALE GENOMIC DNA]</scope>
    <source>
        <strain evidence="5 6">CFHS0054</strain>
    </source>
</reference>
<keyword evidence="3" id="KW-0812">Transmembrane</keyword>
<dbReference type="Proteomes" id="UP000267164">
    <property type="component" value="Chromosome"/>
</dbReference>
<dbReference type="InterPro" id="IPR003658">
    <property type="entry name" value="Anti-sigma_ant"/>
</dbReference>
<dbReference type="PANTHER" id="PTHR33495">
    <property type="entry name" value="ANTI-SIGMA FACTOR ANTAGONIST TM_1081-RELATED-RELATED"/>
    <property type="match status" value="1"/>
</dbReference>
<dbReference type="Gene3D" id="3.30.750.24">
    <property type="entry name" value="STAS domain"/>
    <property type="match status" value="1"/>
</dbReference>
<keyword evidence="6" id="KW-1185">Reference proteome</keyword>
<accession>A0A386ZP43</accession>
<dbReference type="AlphaFoldDB" id="A0A386ZP43"/>
<keyword evidence="3" id="KW-1133">Transmembrane helix</keyword>
<dbReference type="GO" id="GO:0043856">
    <property type="term" value="F:anti-sigma factor antagonist activity"/>
    <property type="evidence" value="ECO:0007669"/>
    <property type="project" value="InterPro"/>
</dbReference>